<dbReference type="Gene3D" id="3.40.50.720">
    <property type="entry name" value="NAD(P)-binding Rossmann-like Domain"/>
    <property type="match status" value="2"/>
</dbReference>
<dbReference type="PROSITE" id="PS00065">
    <property type="entry name" value="D_2_HYDROXYACID_DH_1"/>
    <property type="match status" value="1"/>
</dbReference>
<evidence type="ECO:0000313" key="7">
    <source>
        <dbReference type="Proteomes" id="UP000504607"/>
    </source>
</evidence>
<dbReference type="SUPFAM" id="SSF51735">
    <property type="entry name" value="NAD(P)-binding Rossmann-fold domains"/>
    <property type="match status" value="1"/>
</dbReference>
<dbReference type="PANTHER" id="PTHR10996:SF179">
    <property type="entry name" value="D-ISOMER SPECIFIC 2-HYDROXYACID DEHYDROGENASE FAMILY PROTEIN-RELATED"/>
    <property type="match status" value="1"/>
</dbReference>
<dbReference type="Proteomes" id="UP000504607">
    <property type="component" value="Chromosome 11"/>
</dbReference>
<proteinExistence type="inferred from homology"/>
<evidence type="ECO:0000259" key="5">
    <source>
        <dbReference type="Pfam" id="PF00389"/>
    </source>
</evidence>
<keyword evidence="1" id="KW-0521">NADP</keyword>
<dbReference type="FunFam" id="3.40.50.720:FF:000213">
    <property type="entry name" value="Putative 2-hydroxyacid dehydrogenase"/>
    <property type="match status" value="1"/>
</dbReference>
<keyword evidence="7" id="KW-1185">Reference proteome</keyword>
<dbReference type="GO" id="GO:0051287">
    <property type="term" value="F:NAD binding"/>
    <property type="evidence" value="ECO:0007669"/>
    <property type="project" value="InterPro"/>
</dbReference>
<dbReference type="InterPro" id="IPR036291">
    <property type="entry name" value="NAD(P)-bd_dom_sf"/>
</dbReference>
<sequence>MASSEEQPESRPPVLLLRMVAPAYDAAVSAKFHVLRPWESPLPRDQFLAAHAGSVRALLISSLVTLDDATLDALPRLGCVVTTSAGVNHIDLAACARRGIAVANAGTVFSADAADYAVGLLIDVLRRVSTSDRYVRRGLWPVKGDYPLGFKLGGKRVGIVGLGSIGSETAKRLVAFGCTILYYSRKNKPSVPYKYFPNVCDLAAESDVLIVSCALTSETHHIINKDVMTALGKEGIIVNVGRGPLVDEAELVRRLMQGELGGAGLDVFENEPAVPKELFLMDNVVLTPHRAIFTSESLADLGQLLVANLEAFFSNRPLLTPVNHNDL</sequence>
<keyword evidence="3" id="KW-0520">NAD</keyword>
<name>A0A6I9RXG6_ELAGV</name>
<dbReference type="KEGG" id="egu:105054285"/>
<dbReference type="PANTHER" id="PTHR10996">
    <property type="entry name" value="2-HYDROXYACID DEHYDROGENASE-RELATED"/>
    <property type="match status" value="1"/>
</dbReference>
<dbReference type="Pfam" id="PF00389">
    <property type="entry name" value="2-Hacid_dh"/>
    <property type="match status" value="1"/>
</dbReference>
<feature type="domain" description="D-isomer specific 2-hydroxyacid dehydrogenase catalytic" evidence="5">
    <location>
        <begin position="41"/>
        <end position="323"/>
    </location>
</feature>
<reference evidence="8" key="1">
    <citation type="submission" date="2025-08" db="UniProtKB">
        <authorList>
            <consortium name="RefSeq"/>
        </authorList>
    </citation>
    <scope>IDENTIFICATION</scope>
</reference>
<dbReference type="GeneID" id="105054285"/>
<dbReference type="GO" id="GO:0016618">
    <property type="term" value="F:hydroxypyruvate reductase [NAD(P)H] activity"/>
    <property type="evidence" value="ECO:0007669"/>
    <property type="project" value="TreeGrafter"/>
</dbReference>
<comment type="similarity">
    <text evidence="4">Belongs to the D-isomer specific 2-hydroxyacid dehydrogenase family.</text>
</comment>
<evidence type="ECO:0000256" key="1">
    <source>
        <dbReference type="ARBA" id="ARBA00022857"/>
    </source>
</evidence>
<dbReference type="InterPro" id="IPR050223">
    <property type="entry name" value="D-isomer_2-hydroxyacid_DH"/>
</dbReference>
<dbReference type="FunCoup" id="A0A6I9RXG6">
    <property type="interactions" value="1956"/>
</dbReference>
<feature type="domain" description="D-isomer specific 2-hydroxyacid dehydrogenase NAD-binding" evidence="6">
    <location>
        <begin position="118"/>
        <end position="291"/>
    </location>
</feature>
<dbReference type="InParanoid" id="A0A6I9RXG6"/>
<evidence type="ECO:0000313" key="8">
    <source>
        <dbReference type="RefSeq" id="XP_010934080.1"/>
    </source>
</evidence>
<evidence type="ECO:0000256" key="4">
    <source>
        <dbReference type="RuleBase" id="RU003719"/>
    </source>
</evidence>
<keyword evidence="2 4" id="KW-0560">Oxidoreductase</keyword>
<protein>
    <submittedName>
        <fullName evidence="8">Glyoxylate/hydroxypyruvate reductase HPR3</fullName>
    </submittedName>
</protein>
<dbReference type="InterPro" id="IPR029752">
    <property type="entry name" value="D-isomer_DH_CS1"/>
</dbReference>
<dbReference type="SUPFAM" id="SSF52283">
    <property type="entry name" value="Formate/glycerate dehydrogenase catalytic domain-like"/>
    <property type="match status" value="1"/>
</dbReference>
<dbReference type="CDD" id="cd12156">
    <property type="entry name" value="HPPR"/>
    <property type="match status" value="1"/>
</dbReference>
<dbReference type="AlphaFoldDB" id="A0A6I9RXG6"/>
<accession>A0A6I9RXG6</accession>
<dbReference type="InterPro" id="IPR006140">
    <property type="entry name" value="D-isomer_DH_NAD-bd"/>
</dbReference>
<organism evidence="7 8">
    <name type="scientific">Elaeis guineensis var. tenera</name>
    <name type="common">Oil palm</name>
    <dbReference type="NCBI Taxonomy" id="51953"/>
    <lineage>
        <taxon>Eukaryota</taxon>
        <taxon>Viridiplantae</taxon>
        <taxon>Streptophyta</taxon>
        <taxon>Embryophyta</taxon>
        <taxon>Tracheophyta</taxon>
        <taxon>Spermatophyta</taxon>
        <taxon>Magnoliopsida</taxon>
        <taxon>Liliopsida</taxon>
        <taxon>Arecaceae</taxon>
        <taxon>Arecoideae</taxon>
        <taxon>Cocoseae</taxon>
        <taxon>Elaeidinae</taxon>
        <taxon>Elaeis</taxon>
    </lineage>
</organism>
<dbReference type="GO" id="GO:0030267">
    <property type="term" value="F:glyoxylate reductase (NADPH) activity"/>
    <property type="evidence" value="ECO:0007669"/>
    <property type="project" value="TreeGrafter"/>
</dbReference>
<evidence type="ECO:0000256" key="3">
    <source>
        <dbReference type="ARBA" id="ARBA00023027"/>
    </source>
</evidence>
<dbReference type="InterPro" id="IPR006139">
    <property type="entry name" value="D-isomer_2_OHA_DH_cat_dom"/>
</dbReference>
<dbReference type="Pfam" id="PF02826">
    <property type="entry name" value="2-Hacid_dh_C"/>
    <property type="match status" value="1"/>
</dbReference>
<evidence type="ECO:0000256" key="2">
    <source>
        <dbReference type="ARBA" id="ARBA00023002"/>
    </source>
</evidence>
<gene>
    <name evidence="8" type="primary">LOC105054285</name>
</gene>
<evidence type="ECO:0000259" key="6">
    <source>
        <dbReference type="Pfam" id="PF02826"/>
    </source>
</evidence>
<dbReference type="OrthoDB" id="298012at2759"/>
<dbReference type="RefSeq" id="XP_010934080.1">
    <property type="nucleotide sequence ID" value="XM_010935778.3"/>
</dbReference>
<dbReference type="GO" id="GO:0005829">
    <property type="term" value="C:cytosol"/>
    <property type="evidence" value="ECO:0007669"/>
    <property type="project" value="TreeGrafter"/>
</dbReference>